<organism evidence="1 2">
    <name type="scientific">Porphyridium purpureum</name>
    <name type="common">Red alga</name>
    <name type="synonym">Porphyridium cruentum</name>
    <dbReference type="NCBI Taxonomy" id="35688"/>
    <lineage>
        <taxon>Eukaryota</taxon>
        <taxon>Rhodophyta</taxon>
        <taxon>Bangiophyceae</taxon>
        <taxon>Porphyridiales</taxon>
        <taxon>Porphyridiaceae</taxon>
        <taxon>Porphyridium</taxon>
    </lineage>
</organism>
<comment type="caution">
    <text evidence="1">The sequence shown here is derived from an EMBL/GenBank/DDBJ whole genome shotgun (WGS) entry which is preliminary data.</text>
</comment>
<gene>
    <name evidence="1" type="ORF">FVE85_7072</name>
</gene>
<keyword evidence="2" id="KW-1185">Reference proteome</keyword>
<reference evidence="2" key="1">
    <citation type="journal article" date="2019" name="Nat. Commun.">
        <title>Expansion of phycobilisome linker gene families in mesophilic red algae.</title>
        <authorList>
            <person name="Lee J."/>
            <person name="Kim D."/>
            <person name="Bhattacharya D."/>
            <person name="Yoon H.S."/>
        </authorList>
    </citation>
    <scope>NUCLEOTIDE SEQUENCE [LARGE SCALE GENOMIC DNA]</scope>
    <source>
        <strain evidence="2">CCMP 1328</strain>
    </source>
</reference>
<proteinExistence type="predicted"/>
<accession>A0A5J4ZA25</accession>
<sequence length="385" mass="42263">MTCSRRGKRAGEAKTGRGFFTMVLGFTVGGVPGSPWASAERPAVRRHASRVESAFPRVRRASAARSVVRMGYRTPADAYTTVNGSKFLTSDIDLTEPFLLELFSVAGDDFAEVLLPGGAMGSYAVPNENALKSLIHVCKAPQRTIRGLYEESVPMAPLFGFLVVQESKIASEPAPGSETSSDVSEGSDVPPSLGTLALATYLNQKDAESPVLFQYQGICRIQILSLMEGSDEGSPWALVEAVWDNEQTEIEQELLDELIDRLREYFALSKKLGDEFGLTFDALDFSGEIKVFEELLDKLVRAELKSRARLCESLSFFACDQLGLRQGQRVELFKSMNTKRRILTAISELQNGVKEMHQSFDTYQAEKQAEQEAAAAAESDSKASQ</sequence>
<dbReference type="EMBL" id="VRMN01000001">
    <property type="protein sequence ID" value="KAA8499487.1"/>
    <property type="molecule type" value="Genomic_DNA"/>
</dbReference>
<dbReference type="AlphaFoldDB" id="A0A5J4ZA25"/>
<evidence type="ECO:0000313" key="1">
    <source>
        <dbReference type="EMBL" id="KAA8499487.1"/>
    </source>
</evidence>
<dbReference type="Proteomes" id="UP000324585">
    <property type="component" value="Unassembled WGS sequence"/>
</dbReference>
<name>A0A5J4ZA25_PORPP</name>
<evidence type="ECO:0000313" key="2">
    <source>
        <dbReference type="Proteomes" id="UP000324585"/>
    </source>
</evidence>
<protein>
    <recommendedName>
        <fullName evidence="3">Lon N-terminal domain-containing protein</fullName>
    </recommendedName>
</protein>
<evidence type="ECO:0008006" key="3">
    <source>
        <dbReference type="Google" id="ProtNLM"/>
    </source>
</evidence>